<protein>
    <recommendedName>
        <fullName evidence="2">UPF0125 protein DFR43_11839</fullName>
    </recommendedName>
</protein>
<keyword evidence="4" id="KW-1185">Reference proteome</keyword>
<dbReference type="AlphaFoldDB" id="A0A4R6U4Y2"/>
<dbReference type="SUPFAM" id="SSF54285">
    <property type="entry name" value="MoaD/ThiS"/>
    <property type="match status" value="1"/>
</dbReference>
<evidence type="ECO:0000313" key="4">
    <source>
        <dbReference type="Proteomes" id="UP000295510"/>
    </source>
</evidence>
<dbReference type="InterPro" id="IPR005346">
    <property type="entry name" value="RnfH"/>
</dbReference>
<evidence type="ECO:0000256" key="2">
    <source>
        <dbReference type="HAMAP-Rule" id="MF_00460"/>
    </source>
</evidence>
<dbReference type="InterPro" id="IPR037021">
    <property type="entry name" value="RnfH_sf"/>
</dbReference>
<name>A0A4R6U4Y2_9BURK</name>
<dbReference type="PANTHER" id="PTHR37483">
    <property type="entry name" value="UPF0125 PROTEIN RATB"/>
    <property type="match status" value="1"/>
</dbReference>
<comment type="similarity">
    <text evidence="1 2">Belongs to the UPF0125 (RnfH) family.</text>
</comment>
<dbReference type="Proteomes" id="UP000295510">
    <property type="component" value="Unassembled WGS sequence"/>
</dbReference>
<dbReference type="Pfam" id="PF03658">
    <property type="entry name" value="Ub-RnfH"/>
    <property type="match status" value="1"/>
</dbReference>
<dbReference type="HAMAP" id="MF_00460">
    <property type="entry name" value="UPF0125_RnfH"/>
    <property type="match status" value="1"/>
</dbReference>
<accession>A0A4R6U4Y2</accession>
<sequence length="107" mass="11953">MTMQVTVAHSPAPRQVKEVMLDLPEGATVAEALQATGWPVQTWQGLDVGIWGRKAHLDTRLQPLDRVEVYRPLRVDPKVARRERFGRQGARAAGLFARRRPGGKPGY</sequence>
<reference evidence="3 4" key="1">
    <citation type="submission" date="2019-03" db="EMBL/GenBank/DDBJ databases">
        <title>Genomic Encyclopedia of Type Strains, Phase IV (KMG-IV): sequencing the most valuable type-strain genomes for metagenomic binning, comparative biology and taxonomic classification.</title>
        <authorList>
            <person name="Goeker M."/>
        </authorList>
    </citation>
    <scope>NUCLEOTIDE SEQUENCE [LARGE SCALE GENOMIC DNA]</scope>
    <source>
        <strain evidence="3 4">DSM 19605</strain>
    </source>
</reference>
<dbReference type="PANTHER" id="PTHR37483:SF1">
    <property type="entry name" value="UPF0125 PROTEIN RATB"/>
    <property type="match status" value="1"/>
</dbReference>
<proteinExistence type="inferred from homology"/>
<dbReference type="OrthoDB" id="9796575at2"/>
<organism evidence="3 4">
    <name type="scientific">Tepidicella xavieri</name>
    <dbReference type="NCBI Taxonomy" id="360241"/>
    <lineage>
        <taxon>Bacteria</taxon>
        <taxon>Pseudomonadati</taxon>
        <taxon>Pseudomonadota</taxon>
        <taxon>Betaproteobacteria</taxon>
        <taxon>Burkholderiales</taxon>
        <taxon>Tepidicella</taxon>
    </lineage>
</organism>
<dbReference type="InterPro" id="IPR016155">
    <property type="entry name" value="Mopterin_synth/thiamin_S_b"/>
</dbReference>
<dbReference type="Gene3D" id="3.10.20.280">
    <property type="entry name" value="RnfH-like"/>
    <property type="match status" value="1"/>
</dbReference>
<gene>
    <name evidence="3" type="ORF">DFR43_11839</name>
</gene>
<comment type="caution">
    <text evidence="3">The sequence shown here is derived from an EMBL/GenBank/DDBJ whole genome shotgun (WGS) entry which is preliminary data.</text>
</comment>
<dbReference type="EMBL" id="SNYL01000018">
    <property type="protein sequence ID" value="TDQ39863.1"/>
    <property type="molecule type" value="Genomic_DNA"/>
</dbReference>
<evidence type="ECO:0000313" key="3">
    <source>
        <dbReference type="EMBL" id="TDQ39863.1"/>
    </source>
</evidence>
<evidence type="ECO:0000256" key="1">
    <source>
        <dbReference type="ARBA" id="ARBA00010645"/>
    </source>
</evidence>